<dbReference type="Pfam" id="PF14555">
    <property type="entry name" value="UBA_4"/>
    <property type="match status" value="1"/>
</dbReference>
<dbReference type="PANTHER" id="PTHR38119:SF1">
    <property type="entry name" value="BTB DOMAIN-CONTAINING PROTEIN"/>
    <property type="match status" value="1"/>
</dbReference>
<accession>A0A0F4GQ07</accession>
<dbReference type="OrthoDB" id="5280838at2759"/>
<feature type="compositionally biased region" description="Polar residues" evidence="1">
    <location>
        <begin position="236"/>
        <end position="248"/>
    </location>
</feature>
<dbReference type="EMBL" id="LAFY01000347">
    <property type="protein sequence ID" value="KJX99481.1"/>
    <property type="molecule type" value="Genomic_DNA"/>
</dbReference>
<feature type="region of interest" description="Disordered" evidence="1">
    <location>
        <begin position="1012"/>
        <end position="1031"/>
    </location>
</feature>
<dbReference type="PANTHER" id="PTHR38119">
    <property type="entry name" value="BTB DOMAIN-CONTAINING PROTEIN-RELATED"/>
    <property type="match status" value="1"/>
</dbReference>
<evidence type="ECO:0000256" key="1">
    <source>
        <dbReference type="SAM" id="MobiDB-lite"/>
    </source>
</evidence>
<reference evidence="2 3" key="1">
    <citation type="submission" date="2015-03" db="EMBL/GenBank/DDBJ databases">
        <title>RNA-seq based gene annotation and comparative genomics of four Zymoseptoria species reveal species-specific pathogenicity related genes and transposable element activity.</title>
        <authorList>
            <person name="Grandaubert J."/>
            <person name="Bhattacharyya A."/>
            <person name="Stukenbrock E.H."/>
        </authorList>
    </citation>
    <scope>NUCLEOTIDE SEQUENCE [LARGE SCALE GENOMIC DNA]</scope>
    <source>
        <strain evidence="2 3">Zb18110</strain>
    </source>
</reference>
<dbReference type="STRING" id="1047168.A0A0F4GQ07"/>
<dbReference type="Gene3D" id="1.10.8.10">
    <property type="entry name" value="DNA helicase RuvA subunit, C-terminal domain"/>
    <property type="match status" value="1"/>
</dbReference>
<gene>
    <name evidence="2" type="ORF">TI39_contig355g00003</name>
</gene>
<dbReference type="AlphaFoldDB" id="A0A0F4GQ07"/>
<comment type="caution">
    <text evidence="2">The sequence shown here is derived from an EMBL/GenBank/DDBJ whole genome shotgun (WGS) entry which is preliminary data.</text>
</comment>
<feature type="region of interest" description="Disordered" evidence="1">
    <location>
        <begin position="349"/>
        <end position="486"/>
    </location>
</feature>
<feature type="compositionally biased region" description="Low complexity" evidence="1">
    <location>
        <begin position="326"/>
        <end position="335"/>
    </location>
</feature>
<sequence>MCIDSSVHSIRFTRLLPDPSPRLRLDHQTQHCRPLLLPPPFNTIKTSLPFQPPIRSTPHYIRSRHRVKRTSIFKCQPIFLSLDYILRKDTPLNLDFSPRCDKGPSRSKPGVGAGFLDLSIHRTSSKHAIMARTKQAARKPTLPHGLASTRSRRLVKVQDSEESGEDEAQSNQAEDMNEEASKDGEKFLDLTQEKIADGEQADALDPPQQMGNSAPAEPRKDSVMSMGNSLPVPAVSNHNPINVESNGGDSLFRKTFGPTIDRSAARAGRPKNETSKPITSKRAADDGDDEPVQRKRRAVGAVESPGGDSGYEEKKSASTSPTSHQSPASSLLSTNTTSLDSALLLTPASFGTERDAGPKVMTLKLPNEPQPRGAMSGKMPDSTDQRQSTSSESVQPDNSTKGPADEVSPELGQNHRSAVVSELPDAIVDQAAPIETVQPRDSIEPLQQDASAPSETIPDPQDKTSIEQKPKASTEVMQPTALPEMQKQDPSAATVMSGESPGALPVDKEEHMHALPADALNQAAKEFREWTASGVSDEVAQQYLTASSGNLQKAVRAYLLAPKDLEPAQENATVEPRPAKDQTLVEEAIAAIAKSKRAGKDIGNVLVVLDGRDLSRSRRILATDLRLASPLFKNDLKSTVETVNVDEDLTTPELAKTVDGVRYLYILKQPINEGGMPTLAYKPLFTMRKDCEHEFYAPPMNPDQLPAPGATNGVKVEAETPEPASNALTGWHKVYHTFLQIIARFPASFENEAINVSLPKIEAIAQIANHHRAVGPRSPITRCLTNLFNHYISQNVLWAAIARDPAVWLMLGLMLENESLYKEAFVHLAGRYPDCQGLVGWRAVPREIVDKVATKSKDLYFARTYVDRLLLTLDNNPLDRRPAALAAKSVWHDWISIYIRIYTHGRGTVTSIQQQTLCNLRQNTLSLNGLYRAISMGGDAYCSDLAARTYWAEGFPGIGLSQGEKRQFAEVLNDMKGEAKRIVDVLVETGLKGGSAELGYLSCVKVEDGDLPWEREGRDGGGESEDEDMEF</sequence>
<protein>
    <recommendedName>
        <fullName evidence="4">UBA domain-containing protein</fullName>
    </recommendedName>
</protein>
<organism evidence="2 3">
    <name type="scientific">Zymoseptoria brevis</name>
    <dbReference type="NCBI Taxonomy" id="1047168"/>
    <lineage>
        <taxon>Eukaryota</taxon>
        <taxon>Fungi</taxon>
        <taxon>Dikarya</taxon>
        <taxon>Ascomycota</taxon>
        <taxon>Pezizomycotina</taxon>
        <taxon>Dothideomycetes</taxon>
        <taxon>Dothideomycetidae</taxon>
        <taxon>Mycosphaerellales</taxon>
        <taxon>Mycosphaerellaceae</taxon>
        <taxon>Zymoseptoria</taxon>
    </lineage>
</organism>
<feature type="compositionally biased region" description="Basic and acidic residues" evidence="1">
    <location>
        <begin position="1012"/>
        <end position="1021"/>
    </location>
</feature>
<evidence type="ECO:0000313" key="3">
    <source>
        <dbReference type="Proteomes" id="UP000033647"/>
    </source>
</evidence>
<evidence type="ECO:0000313" key="2">
    <source>
        <dbReference type="EMBL" id="KJX99481.1"/>
    </source>
</evidence>
<keyword evidence="3" id="KW-1185">Reference proteome</keyword>
<feature type="compositionally biased region" description="Polar residues" evidence="1">
    <location>
        <begin position="385"/>
        <end position="401"/>
    </location>
</feature>
<feature type="region of interest" description="Disordered" evidence="1">
    <location>
        <begin position="132"/>
        <end position="181"/>
    </location>
</feature>
<feature type="compositionally biased region" description="Acidic residues" evidence="1">
    <location>
        <begin position="1022"/>
        <end position="1031"/>
    </location>
</feature>
<feature type="compositionally biased region" description="Basic and acidic residues" evidence="1">
    <location>
        <begin position="460"/>
        <end position="472"/>
    </location>
</feature>
<dbReference type="Proteomes" id="UP000033647">
    <property type="component" value="Unassembled WGS sequence"/>
</dbReference>
<name>A0A0F4GQ07_9PEZI</name>
<feature type="region of interest" description="Disordered" evidence="1">
    <location>
        <begin position="199"/>
        <end position="335"/>
    </location>
</feature>
<evidence type="ECO:0008006" key="4">
    <source>
        <dbReference type="Google" id="ProtNLM"/>
    </source>
</evidence>
<proteinExistence type="predicted"/>